<keyword evidence="1" id="KW-0472">Membrane</keyword>
<evidence type="ECO:0000313" key="3">
    <source>
        <dbReference type="Proteomes" id="UP000593571"/>
    </source>
</evidence>
<dbReference type="EMBL" id="JACASE010000015">
    <property type="protein sequence ID" value="KAF6405017.1"/>
    <property type="molecule type" value="Genomic_DNA"/>
</dbReference>
<organism evidence="2 3">
    <name type="scientific">Rousettus aegyptiacus</name>
    <name type="common">Egyptian fruit bat</name>
    <name type="synonym">Pteropus aegyptiacus</name>
    <dbReference type="NCBI Taxonomy" id="9407"/>
    <lineage>
        <taxon>Eukaryota</taxon>
        <taxon>Metazoa</taxon>
        <taxon>Chordata</taxon>
        <taxon>Craniata</taxon>
        <taxon>Vertebrata</taxon>
        <taxon>Euteleostomi</taxon>
        <taxon>Mammalia</taxon>
        <taxon>Eutheria</taxon>
        <taxon>Laurasiatheria</taxon>
        <taxon>Chiroptera</taxon>
        <taxon>Yinpterochiroptera</taxon>
        <taxon>Pteropodoidea</taxon>
        <taxon>Pteropodidae</taxon>
        <taxon>Rousettinae</taxon>
        <taxon>Rousettus</taxon>
    </lineage>
</organism>
<protein>
    <submittedName>
        <fullName evidence="2">Uncharacterized protein</fullName>
    </submittedName>
</protein>
<name>A0A7J8C2G4_ROUAE</name>
<feature type="transmembrane region" description="Helical" evidence="1">
    <location>
        <begin position="42"/>
        <end position="59"/>
    </location>
</feature>
<dbReference type="Proteomes" id="UP000593571">
    <property type="component" value="Unassembled WGS sequence"/>
</dbReference>
<keyword evidence="1" id="KW-1133">Transmembrane helix</keyword>
<reference evidence="2 3" key="1">
    <citation type="journal article" date="2020" name="Nature">
        <title>Six reference-quality genomes reveal evolution of bat adaptations.</title>
        <authorList>
            <person name="Jebb D."/>
            <person name="Huang Z."/>
            <person name="Pippel M."/>
            <person name="Hughes G.M."/>
            <person name="Lavrichenko K."/>
            <person name="Devanna P."/>
            <person name="Winkler S."/>
            <person name="Jermiin L.S."/>
            <person name="Skirmuntt E.C."/>
            <person name="Katzourakis A."/>
            <person name="Burkitt-Gray L."/>
            <person name="Ray D.A."/>
            <person name="Sullivan K.A.M."/>
            <person name="Roscito J.G."/>
            <person name="Kirilenko B.M."/>
            <person name="Davalos L.M."/>
            <person name="Corthals A.P."/>
            <person name="Power M.L."/>
            <person name="Jones G."/>
            <person name="Ransome R.D."/>
            <person name="Dechmann D.K.N."/>
            <person name="Locatelli A.G."/>
            <person name="Puechmaille S.J."/>
            <person name="Fedrigo O."/>
            <person name="Jarvis E.D."/>
            <person name="Hiller M."/>
            <person name="Vernes S.C."/>
            <person name="Myers E.W."/>
            <person name="Teeling E.C."/>
        </authorList>
    </citation>
    <scope>NUCLEOTIDE SEQUENCE [LARGE SCALE GENOMIC DNA]</scope>
    <source>
        <strain evidence="2">MRouAeg1</strain>
        <tissue evidence="2">Muscle</tissue>
    </source>
</reference>
<evidence type="ECO:0000313" key="2">
    <source>
        <dbReference type="EMBL" id="KAF6405017.1"/>
    </source>
</evidence>
<dbReference type="AlphaFoldDB" id="A0A7J8C2G4"/>
<comment type="caution">
    <text evidence="2">The sequence shown here is derived from an EMBL/GenBank/DDBJ whole genome shotgun (WGS) entry which is preliminary data.</text>
</comment>
<sequence>MSSATPFSTSLFRSFVLSILLIPSNVLFIPGIILFISDWLPVLHLHFLGFFYLFVKVLPEFICHFPNFLEYCYNQCFELCICYICCFHFGEFFFWSLVLFFHVGHASLCPHFGCLPASVSMY</sequence>
<feature type="transmembrane region" description="Helical" evidence="1">
    <location>
        <begin position="80"/>
        <end position="103"/>
    </location>
</feature>
<keyword evidence="3" id="KW-1185">Reference proteome</keyword>
<keyword evidence="1" id="KW-0812">Transmembrane</keyword>
<gene>
    <name evidence="2" type="ORF">HJG63_009340</name>
</gene>
<feature type="transmembrane region" description="Helical" evidence="1">
    <location>
        <begin position="12"/>
        <end position="36"/>
    </location>
</feature>
<accession>A0A7J8C2G4</accession>
<proteinExistence type="predicted"/>
<evidence type="ECO:0000256" key="1">
    <source>
        <dbReference type="SAM" id="Phobius"/>
    </source>
</evidence>